<comment type="caution">
    <text evidence="1">The sequence shown here is derived from an EMBL/GenBank/DDBJ whole genome shotgun (WGS) entry which is preliminary data.</text>
</comment>
<dbReference type="PROSITE" id="PS51257">
    <property type="entry name" value="PROKAR_LIPOPROTEIN"/>
    <property type="match status" value="1"/>
</dbReference>
<dbReference type="InterPro" id="IPR032299">
    <property type="entry name" value="DUF4843"/>
</dbReference>
<keyword evidence="2" id="KW-1185">Reference proteome</keyword>
<reference evidence="1 2" key="1">
    <citation type="submission" date="2018-07" db="EMBL/GenBank/DDBJ databases">
        <title>Chitinophaga K2CV101002-2 sp. nov., isolated from a monsoon evergreen broad-leaved forest soil.</title>
        <authorList>
            <person name="Lv Y."/>
        </authorList>
    </citation>
    <scope>NUCLEOTIDE SEQUENCE [LARGE SCALE GENOMIC DNA]</scope>
    <source>
        <strain evidence="1 2">GDMCC 1.1288</strain>
    </source>
</reference>
<proteinExistence type="predicted"/>
<sequence>MQYINKSIIAILIGITLGGCKKISLTTYDAGRYLQFTGDYRDTISLSFFLYPKQEQFNIALPVKVTGKMTEQDLSYSLKVNDATTAVTSLFTVPATYTLRKTLPIDTAYVTIKKLPELKGKEVLLVLDMAGGPELQIGQTINSRRVIRISDKISKPSWWDAVMESTYLGKYTDKKFSMFIQVVGEGNISIYSDEKKRDMMLQFKYYLIKMRDAGTPVLEDDGTDMLSTIPLIG</sequence>
<accession>A0A3E1Y8C0</accession>
<evidence type="ECO:0000313" key="2">
    <source>
        <dbReference type="Proteomes" id="UP000260644"/>
    </source>
</evidence>
<dbReference type="OrthoDB" id="1096465at2"/>
<organism evidence="1 2">
    <name type="scientific">Chitinophaga silvatica</name>
    <dbReference type="NCBI Taxonomy" id="2282649"/>
    <lineage>
        <taxon>Bacteria</taxon>
        <taxon>Pseudomonadati</taxon>
        <taxon>Bacteroidota</taxon>
        <taxon>Chitinophagia</taxon>
        <taxon>Chitinophagales</taxon>
        <taxon>Chitinophagaceae</taxon>
        <taxon>Chitinophaga</taxon>
    </lineage>
</organism>
<gene>
    <name evidence="1" type="ORF">DVR12_13625</name>
</gene>
<protein>
    <submittedName>
        <fullName evidence="1">DUF4843 domain-containing protein</fullName>
    </submittedName>
</protein>
<dbReference type="AlphaFoldDB" id="A0A3E1Y8C0"/>
<dbReference type="Pfam" id="PF16132">
    <property type="entry name" value="DUF4843"/>
    <property type="match status" value="1"/>
</dbReference>
<dbReference type="EMBL" id="QPMM01000007">
    <property type="protein sequence ID" value="RFS21699.1"/>
    <property type="molecule type" value="Genomic_DNA"/>
</dbReference>
<evidence type="ECO:0000313" key="1">
    <source>
        <dbReference type="EMBL" id="RFS21699.1"/>
    </source>
</evidence>
<dbReference type="RefSeq" id="WP_116976243.1">
    <property type="nucleotide sequence ID" value="NZ_QPMM01000007.1"/>
</dbReference>
<dbReference type="Proteomes" id="UP000260644">
    <property type="component" value="Unassembled WGS sequence"/>
</dbReference>
<name>A0A3E1Y8C0_9BACT</name>